<accession>A0A0G4FG84</accession>
<dbReference type="AlphaFoldDB" id="A0A0G4FG84"/>
<proteinExistence type="predicted"/>
<dbReference type="Proteomes" id="UP000041254">
    <property type="component" value="Unassembled WGS sequence"/>
</dbReference>
<protein>
    <submittedName>
        <fullName evidence="1">Uncharacterized protein</fullName>
    </submittedName>
</protein>
<evidence type="ECO:0000313" key="2">
    <source>
        <dbReference type="Proteomes" id="UP000041254"/>
    </source>
</evidence>
<dbReference type="InParanoid" id="A0A0G4FG84"/>
<keyword evidence="2" id="KW-1185">Reference proteome</keyword>
<evidence type="ECO:0000313" key="1">
    <source>
        <dbReference type="EMBL" id="CEM12360.1"/>
    </source>
</evidence>
<name>A0A0G4FG84_VITBC</name>
<dbReference type="EMBL" id="CDMY01000436">
    <property type="protein sequence ID" value="CEM12360.1"/>
    <property type="molecule type" value="Genomic_DNA"/>
</dbReference>
<organism evidence="1 2">
    <name type="scientific">Vitrella brassicaformis (strain CCMP3155)</name>
    <dbReference type="NCBI Taxonomy" id="1169540"/>
    <lineage>
        <taxon>Eukaryota</taxon>
        <taxon>Sar</taxon>
        <taxon>Alveolata</taxon>
        <taxon>Colpodellida</taxon>
        <taxon>Vitrellaceae</taxon>
        <taxon>Vitrella</taxon>
    </lineage>
</organism>
<reference evidence="1 2" key="1">
    <citation type="submission" date="2014-11" db="EMBL/GenBank/DDBJ databases">
        <authorList>
            <person name="Zhu J."/>
            <person name="Qi W."/>
            <person name="Song R."/>
        </authorList>
    </citation>
    <scope>NUCLEOTIDE SEQUENCE [LARGE SCALE GENOMIC DNA]</scope>
</reference>
<dbReference type="VEuPathDB" id="CryptoDB:Vbra_15339"/>
<gene>
    <name evidence="1" type="ORF">Vbra_15339</name>
</gene>
<sequence length="560" mass="62348">MYVLISDGDGFFTFHLSSWLRHFSILMATGGRKQRAGSSRGWAEYHPLQLMSTRFGHTSHFVDEYRPLPQHIVPPPPRNLLGPASPMPLMGRTQLLESRGREVFKWVGRDETGQVGNHTKGINKVIARLRDTQTLLRAYPEVRPSESTKRSLATLTSAVDEYMDDIQHHKSDAVAEGGAAVHSGYELELCGVDSRDASTQVDEYQIANHFYADSVPSIYGMDICPLHTMCDFLQPRHLAALRAAAKTPTAVTINTAYGSNRLKAYTEKKKLDSAFRFDLHNMHSILCALHVMEGAVLEGPVGLTVIEGWGEGEWVPHMHLAKHHGWVKSLPLAIRAADVREATMMQPDYATFPRGVRQCFLFTHRLRKQDAGSLVVRAGRGVGGHRYTVGGRGLVDTSPFSGVTYALMQTLLRRIQESPPGIVAQMSRIPKTDPRFDWLTGILSKQDSIHKLPDYSDNLRDYTPIWGTTIYTTAAVGQSGGSRIITLSGVRPGDAFALQVRITRKTRTAVSIQLTTTEERQAGPVPYPLSVELTREMVGWELDWLLSHTDDEWGGLLMDV</sequence>